<keyword evidence="2" id="KW-0732">Signal</keyword>
<evidence type="ECO:0000313" key="4">
    <source>
        <dbReference type="Proteomes" id="UP001432146"/>
    </source>
</evidence>
<feature type="signal peptide" evidence="2">
    <location>
        <begin position="1"/>
        <end position="36"/>
    </location>
</feature>
<evidence type="ECO:0000256" key="2">
    <source>
        <dbReference type="SAM" id="SignalP"/>
    </source>
</evidence>
<dbReference type="EMBL" id="JAWNGG020000228">
    <property type="protein sequence ID" value="KAK9296083.1"/>
    <property type="molecule type" value="Genomic_DNA"/>
</dbReference>
<reference evidence="3 4" key="1">
    <citation type="submission" date="2024-05" db="EMBL/GenBank/DDBJ databases">
        <title>The nuclear and mitochondrial genome assemblies of Tetragonisca angustula (Apidae: Meliponini), a tiny yet remarkable pollinator in the Neotropics.</title>
        <authorList>
            <person name="Ferrari R."/>
            <person name="Ricardo P.C."/>
            <person name="Dias F.C."/>
            <person name="Araujo N.S."/>
            <person name="Soares D.O."/>
            <person name="Zhou Q.-S."/>
            <person name="Zhu C.-D."/>
            <person name="Coutinho L."/>
            <person name="Airas M.C."/>
            <person name="Batista T.M."/>
        </authorList>
    </citation>
    <scope>NUCLEOTIDE SEQUENCE [LARGE SCALE GENOMIC DNA]</scope>
    <source>
        <strain evidence="3">ASF017062</strain>
        <tissue evidence="3">Abdomen</tissue>
    </source>
</reference>
<gene>
    <name evidence="3" type="ORF">QLX08_009812</name>
</gene>
<proteinExistence type="predicted"/>
<protein>
    <submittedName>
        <fullName evidence="3">Uncharacterized protein</fullName>
    </submittedName>
</protein>
<comment type="caution">
    <text evidence="3">The sequence shown here is derived from an EMBL/GenBank/DDBJ whole genome shotgun (WGS) entry which is preliminary data.</text>
</comment>
<organism evidence="3 4">
    <name type="scientific">Tetragonisca angustula</name>
    <dbReference type="NCBI Taxonomy" id="166442"/>
    <lineage>
        <taxon>Eukaryota</taxon>
        <taxon>Metazoa</taxon>
        <taxon>Ecdysozoa</taxon>
        <taxon>Arthropoda</taxon>
        <taxon>Hexapoda</taxon>
        <taxon>Insecta</taxon>
        <taxon>Pterygota</taxon>
        <taxon>Neoptera</taxon>
        <taxon>Endopterygota</taxon>
        <taxon>Hymenoptera</taxon>
        <taxon>Apocrita</taxon>
        <taxon>Aculeata</taxon>
        <taxon>Apoidea</taxon>
        <taxon>Anthophila</taxon>
        <taxon>Apidae</taxon>
        <taxon>Tetragonisca</taxon>
    </lineage>
</organism>
<name>A0AAW0ZHC2_9HYME</name>
<feature type="chain" id="PRO_5043866965" evidence="2">
    <location>
        <begin position="37"/>
        <end position="119"/>
    </location>
</feature>
<keyword evidence="4" id="KW-1185">Reference proteome</keyword>
<dbReference type="Proteomes" id="UP001432146">
    <property type="component" value="Unassembled WGS sequence"/>
</dbReference>
<evidence type="ECO:0000313" key="3">
    <source>
        <dbReference type="EMBL" id="KAK9296083.1"/>
    </source>
</evidence>
<sequence length="119" mass="13339">MTRREDRGAASEETLLPSLLLLLLPLLLKKKEDVKAGKKEGNRYQRPSREEKEDGPAALVLHKEIRERPSASKARSIRSHGNVAPRLRIVLRRCKLPAVLVTNGVVNARVAPLSPFLEF</sequence>
<dbReference type="AlphaFoldDB" id="A0AAW0ZHC2"/>
<evidence type="ECO:0000256" key="1">
    <source>
        <dbReference type="SAM" id="MobiDB-lite"/>
    </source>
</evidence>
<accession>A0AAW0ZHC2</accession>
<feature type="region of interest" description="Disordered" evidence="1">
    <location>
        <begin position="35"/>
        <end position="59"/>
    </location>
</feature>